<dbReference type="InterPro" id="IPR028082">
    <property type="entry name" value="Peripla_BP_I"/>
</dbReference>
<keyword evidence="6" id="KW-1185">Reference proteome</keyword>
<dbReference type="PROSITE" id="PS50932">
    <property type="entry name" value="HTH_LACI_2"/>
    <property type="match status" value="1"/>
</dbReference>
<dbReference type="Pfam" id="PF00356">
    <property type="entry name" value="LacI"/>
    <property type="match status" value="1"/>
</dbReference>
<evidence type="ECO:0000256" key="1">
    <source>
        <dbReference type="ARBA" id="ARBA00023015"/>
    </source>
</evidence>
<keyword evidence="3" id="KW-0804">Transcription</keyword>
<dbReference type="PROSITE" id="PS00356">
    <property type="entry name" value="HTH_LACI_1"/>
    <property type="match status" value="1"/>
</dbReference>
<dbReference type="AlphaFoldDB" id="A0AAE3KLX3"/>
<dbReference type="CDD" id="cd06267">
    <property type="entry name" value="PBP1_LacI_sugar_binding-like"/>
    <property type="match status" value="1"/>
</dbReference>
<organism evidence="5 6">
    <name type="scientific">Goodfellowiella coeruleoviolacea</name>
    <dbReference type="NCBI Taxonomy" id="334858"/>
    <lineage>
        <taxon>Bacteria</taxon>
        <taxon>Bacillati</taxon>
        <taxon>Actinomycetota</taxon>
        <taxon>Actinomycetes</taxon>
        <taxon>Pseudonocardiales</taxon>
        <taxon>Pseudonocardiaceae</taxon>
        <taxon>Goodfellowiella</taxon>
    </lineage>
</organism>
<protein>
    <submittedName>
        <fullName evidence="5">Transcriptional regulator, LacI family</fullName>
    </submittedName>
</protein>
<dbReference type="SMART" id="SM00354">
    <property type="entry name" value="HTH_LACI"/>
    <property type="match status" value="1"/>
</dbReference>
<dbReference type="GO" id="GO:0003700">
    <property type="term" value="F:DNA-binding transcription factor activity"/>
    <property type="evidence" value="ECO:0007669"/>
    <property type="project" value="TreeGrafter"/>
</dbReference>
<proteinExistence type="predicted"/>
<dbReference type="PANTHER" id="PTHR30146:SF109">
    <property type="entry name" value="HTH-TYPE TRANSCRIPTIONAL REGULATOR GALS"/>
    <property type="match status" value="1"/>
</dbReference>
<reference evidence="5" key="1">
    <citation type="submission" date="2022-06" db="EMBL/GenBank/DDBJ databases">
        <title>Genomic Encyclopedia of Archaeal and Bacterial Type Strains, Phase II (KMG-II): from individual species to whole genera.</title>
        <authorList>
            <person name="Goeker M."/>
        </authorList>
    </citation>
    <scope>NUCLEOTIDE SEQUENCE</scope>
    <source>
        <strain evidence="5">DSM 43935</strain>
    </source>
</reference>
<dbReference type="PRINTS" id="PR00036">
    <property type="entry name" value="HTHLACI"/>
</dbReference>
<dbReference type="EMBL" id="JAMTCK010000008">
    <property type="protein sequence ID" value="MCP2166988.1"/>
    <property type="molecule type" value="Genomic_DNA"/>
</dbReference>
<evidence type="ECO:0000259" key="4">
    <source>
        <dbReference type="PROSITE" id="PS50932"/>
    </source>
</evidence>
<dbReference type="SUPFAM" id="SSF53822">
    <property type="entry name" value="Periplasmic binding protein-like I"/>
    <property type="match status" value="1"/>
</dbReference>
<sequence>MTTLSAVEPRRVRRATMGDVARLAGVSIKTVSRVVNDEPGVHPATAARVVACIEQLGFRRHLGARDLRRGSSSKTIGLVLEDVANPFSSVLTRAVEEAARARGWHVLTGSSDAQPSRERELAVEFCARRVDGLLVVPAGGQHGYLAAEMRTGTPVVFLDRPAGDVVADTVLVDNAGGTAAAVRHLHAHGHRRIAFLGDAPQIFTAAERLRGFREGCARAGLGWDDELVVMGPHDAPGAARALARVCGGERPATAVIAGNNRITVHVLRALAGAAARPALVGFDDFELADLVDPPVTVLAHDTAAMGRAAMELLFARLDGDSGPPRRVVLPVRLVPRGSGELPCR</sequence>
<evidence type="ECO:0000256" key="2">
    <source>
        <dbReference type="ARBA" id="ARBA00023125"/>
    </source>
</evidence>
<name>A0AAE3KLX3_9PSEU</name>
<keyword evidence="2" id="KW-0238">DNA-binding</keyword>
<keyword evidence="1" id="KW-0805">Transcription regulation</keyword>
<dbReference type="Proteomes" id="UP001206128">
    <property type="component" value="Unassembled WGS sequence"/>
</dbReference>
<gene>
    <name evidence="5" type="ORF">LX83_003860</name>
</gene>
<dbReference type="InterPro" id="IPR000843">
    <property type="entry name" value="HTH_LacI"/>
</dbReference>
<dbReference type="PANTHER" id="PTHR30146">
    <property type="entry name" value="LACI-RELATED TRANSCRIPTIONAL REPRESSOR"/>
    <property type="match status" value="1"/>
</dbReference>
<dbReference type="InterPro" id="IPR046335">
    <property type="entry name" value="LacI/GalR-like_sensor"/>
</dbReference>
<dbReference type="GO" id="GO:0000976">
    <property type="term" value="F:transcription cis-regulatory region binding"/>
    <property type="evidence" value="ECO:0007669"/>
    <property type="project" value="TreeGrafter"/>
</dbReference>
<evidence type="ECO:0000313" key="6">
    <source>
        <dbReference type="Proteomes" id="UP001206128"/>
    </source>
</evidence>
<dbReference type="SUPFAM" id="SSF47413">
    <property type="entry name" value="lambda repressor-like DNA-binding domains"/>
    <property type="match status" value="1"/>
</dbReference>
<evidence type="ECO:0000313" key="5">
    <source>
        <dbReference type="EMBL" id="MCP2166988.1"/>
    </source>
</evidence>
<dbReference type="Gene3D" id="1.10.260.40">
    <property type="entry name" value="lambda repressor-like DNA-binding domains"/>
    <property type="match status" value="1"/>
</dbReference>
<dbReference type="CDD" id="cd01392">
    <property type="entry name" value="HTH_LacI"/>
    <property type="match status" value="1"/>
</dbReference>
<dbReference type="Gene3D" id="3.40.50.2300">
    <property type="match status" value="2"/>
</dbReference>
<feature type="domain" description="HTH lacI-type" evidence="4">
    <location>
        <begin position="15"/>
        <end position="69"/>
    </location>
</feature>
<comment type="caution">
    <text evidence="5">The sequence shown here is derived from an EMBL/GenBank/DDBJ whole genome shotgun (WGS) entry which is preliminary data.</text>
</comment>
<dbReference type="Pfam" id="PF13377">
    <property type="entry name" value="Peripla_BP_3"/>
    <property type="match status" value="1"/>
</dbReference>
<evidence type="ECO:0000256" key="3">
    <source>
        <dbReference type="ARBA" id="ARBA00023163"/>
    </source>
</evidence>
<accession>A0AAE3KLX3</accession>
<dbReference type="InterPro" id="IPR010982">
    <property type="entry name" value="Lambda_DNA-bd_dom_sf"/>
</dbReference>